<comment type="subcellular location">
    <subcellularLocation>
        <location evidence="1">Membrane</location>
        <topology evidence="1">Single-pass membrane protein</topology>
    </subcellularLocation>
</comment>
<evidence type="ECO:0000313" key="8">
    <source>
        <dbReference type="Proteomes" id="UP001338125"/>
    </source>
</evidence>
<keyword evidence="2 6" id="KW-0812">Transmembrane</keyword>
<evidence type="ECO:0000256" key="4">
    <source>
        <dbReference type="ARBA" id="ARBA00023136"/>
    </source>
</evidence>
<evidence type="ECO:0008006" key="9">
    <source>
        <dbReference type="Google" id="ProtNLM"/>
    </source>
</evidence>
<evidence type="ECO:0000313" key="7">
    <source>
        <dbReference type="EMBL" id="KAK5994548.1"/>
    </source>
</evidence>
<evidence type="ECO:0000256" key="6">
    <source>
        <dbReference type="SAM" id="Phobius"/>
    </source>
</evidence>
<keyword evidence="3 6" id="KW-1133">Transmembrane helix</keyword>
<gene>
    <name evidence="7" type="ORF">PT974_05026</name>
</gene>
<comment type="caution">
    <text evidence="7">The sequence shown here is derived from an EMBL/GenBank/DDBJ whole genome shotgun (WGS) entry which is preliminary data.</text>
</comment>
<feature type="transmembrane region" description="Helical" evidence="6">
    <location>
        <begin position="167"/>
        <end position="188"/>
    </location>
</feature>
<accession>A0ABR0SR16</accession>
<proteinExistence type="predicted"/>
<evidence type="ECO:0000256" key="2">
    <source>
        <dbReference type="ARBA" id="ARBA00022692"/>
    </source>
</evidence>
<feature type="region of interest" description="Disordered" evidence="5">
    <location>
        <begin position="224"/>
        <end position="243"/>
    </location>
</feature>
<reference evidence="7 8" key="1">
    <citation type="submission" date="2024-01" db="EMBL/GenBank/DDBJ databases">
        <title>Complete genome of Cladobotryum mycophilum ATHUM6906.</title>
        <authorList>
            <person name="Christinaki A.C."/>
            <person name="Myridakis A.I."/>
            <person name="Kouvelis V.N."/>
        </authorList>
    </citation>
    <scope>NUCLEOTIDE SEQUENCE [LARGE SCALE GENOMIC DNA]</scope>
    <source>
        <strain evidence="7 8">ATHUM6906</strain>
    </source>
</reference>
<evidence type="ECO:0000256" key="5">
    <source>
        <dbReference type="SAM" id="MobiDB-lite"/>
    </source>
</evidence>
<protein>
    <recommendedName>
        <fullName evidence="9">Mid2 domain-containing protein</fullName>
    </recommendedName>
</protein>
<evidence type="ECO:0000256" key="3">
    <source>
        <dbReference type="ARBA" id="ARBA00022989"/>
    </source>
</evidence>
<dbReference type="Proteomes" id="UP001338125">
    <property type="component" value="Unassembled WGS sequence"/>
</dbReference>
<name>A0ABR0SR16_9HYPO</name>
<sequence>MKGRGVFRLGEIQTIQYKTSFTNYTIALWQQSLTEGAATIGPIVYQTTNGPDNGFAWVVQNYDLSLRSSNVFFFWLFEGGPSMQGNQSAHQIVSSFFNITNAPPPPTTTTSSISTSSTALYLPATSTTALSTASITTSITTSATAATSAAEHALAAGGLSTGATAGIGVGVGLGVVGLASIAGAIFLVKRRRTRAEGHSQIVDPGSKDYPVDMTRGWNGSYPAQSYPMETGISGRHQPVAELG</sequence>
<evidence type="ECO:0000256" key="1">
    <source>
        <dbReference type="ARBA" id="ARBA00004167"/>
    </source>
</evidence>
<dbReference type="EMBL" id="JAVFKD010000010">
    <property type="protein sequence ID" value="KAK5994548.1"/>
    <property type="molecule type" value="Genomic_DNA"/>
</dbReference>
<dbReference type="InterPro" id="IPR051694">
    <property type="entry name" value="Immunoregulatory_rcpt-like"/>
</dbReference>
<keyword evidence="4 6" id="KW-0472">Membrane</keyword>
<keyword evidence="8" id="KW-1185">Reference proteome</keyword>
<organism evidence="7 8">
    <name type="scientific">Cladobotryum mycophilum</name>
    <dbReference type="NCBI Taxonomy" id="491253"/>
    <lineage>
        <taxon>Eukaryota</taxon>
        <taxon>Fungi</taxon>
        <taxon>Dikarya</taxon>
        <taxon>Ascomycota</taxon>
        <taxon>Pezizomycotina</taxon>
        <taxon>Sordariomycetes</taxon>
        <taxon>Hypocreomycetidae</taxon>
        <taxon>Hypocreales</taxon>
        <taxon>Hypocreaceae</taxon>
        <taxon>Cladobotryum</taxon>
    </lineage>
</organism>
<dbReference type="PANTHER" id="PTHR15549">
    <property type="entry name" value="PAIRED IMMUNOGLOBULIN-LIKE TYPE 2 RECEPTOR"/>
    <property type="match status" value="1"/>
</dbReference>